<sequence>MVTEVKQNRLRYFFILLTILGLGERCGTSLQMSSSRLAGEIDPSEVITINSEVVDFCIDGTRLLFLENSGARIIAWDTSFENAETIPISTRILPARGIYADRYYIYVYDQRTLFRIPKDNFLLSAWLNNVRVVGITAYAPAELLISDGERQRIWLKTMFGESRVFLDNSEVVRPGALTVFSDGVYGVISDGQRLLNVNRAGIVLRSITMPQPVDLLASDEKGRAFLMRKGQAILWLVSEHSLSGFVLNGVNNPIALQCYKRHIYILDNGRRILIYPVPGE</sequence>
<dbReference type="AlphaFoldDB" id="A0A7V3PSR6"/>
<gene>
    <name evidence="1" type="ORF">ENX16_01870</name>
</gene>
<proteinExistence type="predicted"/>
<comment type="caution">
    <text evidence="1">The sequence shown here is derived from an EMBL/GenBank/DDBJ whole genome shotgun (WGS) entry which is preliminary data.</text>
</comment>
<organism evidence="1">
    <name type="scientific">candidate division WOR-3 bacterium</name>
    <dbReference type="NCBI Taxonomy" id="2052148"/>
    <lineage>
        <taxon>Bacteria</taxon>
        <taxon>Bacteria division WOR-3</taxon>
    </lineage>
</organism>
<accession>A0A7V3PSR6</accession>
<reference evidence="1" key="1">
    <citation type="journal article" date="2020" name="mSystems">
        <title>Genome- and Community-Level Interaction Insights into Carbon Utilization and Element Cycling Functions of Hydrothermarchaeota in Hydrothermal Sediment.</title>
        <authorList>
            <person name="Zhou Z."/>
            <person name="Liu Y."/>
            <person name="Xu W."/>
            <person name="Pan J."/>
            <person name="Luo Z.H."/>
            <person name="Li M."/>
        </authorList>
    </citation>
    <scope>NUCLEOTIDE SEQUENCE [LARGE SCALE GENOMIC DNA]</scope>
    <source>
        <strain evidence="1">SpSt-914</strain>
    </source>
</reference>
<dbReference type="SUPFAM" id="SSF63825">
    <property type="entry name" value="YWTD domain"/>
    <property type="match status" value="1"/>
</dbReference>
<dbReference type="EMBL" id="DTMZ01000041">
    <property type="protein sequence ID" value="HGD12821.1"/>
    <property type="molecule type" value="Genomic_DNA"/>
</dbReference>
<protein>
    <submittedName>
        <fullName evidence="1">Uncharacterized protein</fullName>
    </submittedName>
</protein>
<evidence type="ECO:0000313" key="1">
    <source>
        <dbReference type="EMBL" id="HGD12821.1"/>
    </source>
</evidence>
<name>A0A7V3PSR6_UNCW3</name>